<reference evidence="3 4" key="1">
    <citation type="journal article" date="2014" name="Genome Announc.">
        <title>Draft Genome Sequence of Kocuria palustris PEL.</title>
        <authorList>
            <person name="Sharma G."/>
            <person name="Khatri I."/>
            <person name="Subramanian S."/>
        </authorList>
    </citation>
    <scope>NUCLEOTIDE SEQUENCE [LARGE SCALE GENOMIC DNA]</scope>
    <source>
        <strain evidence="3 4">PEL</strain>
    </source>
</reference>
<evidence type="ECO:0000313" key="3">
    <source>
        <dbReference type="EMBL" id="EME36064.1"/>
    </source>
</evidence>
<dbReference type="InterPro" id="IPR025736">
    <property type="entry name" value="PucR_C-HTH_dom"/>
</dbReference>
<organism evidence="3 4">
    <name type="scientific">Kocuria palustris PEL</name>
    <dbReference type="NCBI Taxonomy" id="1236550"/>
    <lineage>
        <taxon>Bacteria</taxon>
        <taxon>Bacillati</taxon>
        <taxon>Actinomycetota</taxon>
        <taxon>Actinomycetes</taxon>
        <taxon>Micrococcales</taxon>
        <taxon>Micrococcaceae</taxon>
        <taxon>Kocuria</taxon>
    </lineage>
</organism>
<gene>
    <name evidence="3" type="ORF">C884_00832</name>
</gene>
<name>M2YBQ0_9MICC</name>
<dbReference type="PANTHER" id="PTHR33744">
    <property type="entry name" value="CARBOHYDRATE DIACID REGULATOR"/>
    <property type="match status" value="1"/>
</dbReference>
<protein>
    <recommendedName>
        <fullName evidence="5">Regulatory protein</fullName>
    </recommendedName>
</protein>
<evidence type="ECO:0008006" key="5">
    <source>
        <dbReference type="Google" id="ProtNLM"/>
    </source>
</evidence>
<dbReference type="Proteomes" id="UP000009877">
    <property type="component" value="Unassembled WGS sequence"/>
</dbReference>
<feature type="domain" description="Purine catabolism PurC-like" evidence="1">
    <location>
        <begin position="33"/>
        <end position="128"/>
    </location>
</feature>
<dbReference type="RefSeq" id="WP_006215258.1">
    <property type="nucleotide sequence ID" value="NZ_ANHZ02000018.1"/>
</dbReference>
<accession>M2YBQ0</accession>
<dbReference type="InterPro" id="IPR012914">
    <property type="entry name" value="PucR_dom"/>
</dbReference>
<dbReference type="Pfam" id="PF07905">
    <property type="entry name" value="PucR"/>
    <property type="match status" value="1"/>
</dbReference>
<evidence type="ECO:0000259" key="1">
    <source>
        <dbReference type="Pfam" id="PF07905"/>
    </source>
</evidence>
<keyword evidence="4" id="KW-1185">Reference proteome</keyword>
<evidence type="ECO:0000313" key="4">
    <source>
        <dbReference type="Proteomes" id="UP000009877"/>
    </source>
</evidence>
<proteinExistence type="predicted"/>
<sequence>MDPSLETPLVTVTLDRLLRALPGSVRVLHPGRGDSAVRWVGSSELDDPVPFLVPGEVLLTSGMPFRAADGSGEAERYVASLVQAEVRALGVGLAPHHDRTPEAVLEACRQHGLGLFEIPPEVSFAAIGLAFAQLMETARARVLRDLHDGTRRLLGAAMGSSPEQDVLSVLMRGGVGWAVLLGTDGRVRAGVSPASAQQLEQLVERVMGRSGSRLEIARFPEIEEPVVEAHPLRPRGDDAVAVLVAGSRRPLEPSAAGTVRAAVTVLEVLQHRRDGRREAVGELAARLLLRGSAASPATEALISRSAGSSERRRLRVVMGVPRDPGGTSAGARFWGHLLDTDLVIPEDWGFTAITRRDPSAQAVSEARRRGWLLAIGDPVAADALRTAAVEVTAVRDQLRSSDRSLRQGEQPPSVASLLGPQAGAALARGVLGPLLEPTAEAAEQRRVLTAWLACGGSWEAAARELDLHRNTVRRQIETLQRELGTDLGDMGVRADLWVALRFAAEAQEDRTDDGDRASR</sequence>
<dbReference type="InterPro" id="IPR042070">
    <property type="entry name" value="PucR_C-HTH_sf"/>
</dbReference>
<dbReference type="PANTHER" id="PTHR33744:SF7">
    <property type="entry name" value="PUCR FAMILY TRANSCRIPTIONAL REGULATOR"/>
    <property type="match status" value="1"/>
</dbReference>
<dbReference type="InterPro" id="IPR051448">
    <property type="entry name" value="CdaR-like_regulators"/>
</dbReference>
<feature type="domain" description="PucR C-terminal helix-turn-helix" evidence="2">
    <location>
        <begin position="446"/>
        <end position="501"/>
    </location>
</feature>
<evidence type="ECO:0000259" key="2">
    <source>
        <dbReference type="Pfam" id="PF13556"/>
    </source>
</evidence>
<dbReference type="AlphaFoldDB" id="M2YBQ0"/>
<dbReference type="SUPFAM" id="SSF46689">
    <property type="entry name" value="Homeodomain-like"/>
    <property type="match status" value="1"/>
</dbReference>
<dbReference type="InterPro" id="IPR009057">
    <property type="entry name" value="Homeodomain-like_sf"/>
</dbReference>
<dbReference type="STRING" id="71999.KPaMU14_03975"/>
<dbReference type="Gene3D" id="1.10.10.2840">
    <property type="entry name" value="PucR C-terminal helix-turn-helix domain"/>
    <property type="match status" value="1"/>
</dbReference>
<dbReference type="Pfam" id="PF13556">
    <property type="entry name" value="HTH_30"/>
    <property type="match status" value="1"/>
</dbReference>
<dbReference type="EMBL" id="ANHZ02000018">
    <property type="protein sequence ID" value="EME36064.1"/>
    <property type="molecule type" value="Genomic_DNA"/>
</dbReference>
<comment type="caution">
    <text evidence="3">The sequence shown here is derived from an EMBL/GenBank/DDBJ whole genome shotgun (WGS) entry which is preliminary data.</text>
</comment>